<protein>
    <submittedName>
        <fullName evidence="1">Uncharacterized protein</fullName>
    </submittedName>
</protein>
<gene>
    <name evidence="1" type="ORF">A2633_06190</name>
</gene>
<sequence>MTQEQIRRKIRELQRARVGALVRVGVAQGELGNVEAEIKILQSQCPHPEYERDRCKDCACLSNEKWTQEEIRAHHRACVELLEKQKRNIREELELLSRHCPHLTPERNRYSRDGDEYTCSDCGSGCPGPVTRGE</sequence>
<reference evidence="1 2" key="1">
    <citation type="journal article" date="2016" name="Nat. Commun.">
        <title>Thousands of microbial genomes shed light on interconnected biogeochemical processes in an aquifer system.</title>
        <authorList>
            <person name="Anantharaman K."/>
            <person name="Brown C.T."/>
            <person name="Hug L.A."/>
            <person name="Sharon I."/>
            <person name="Castelle C.J."/>
            <person name="Probst A.J."/>
            <person name="Thomas B.C."/>
            <person name="Singh A."/>
            <person name="Wilkins M.J."/>
            <person name="Karaoz U."/>
            <person name="Brodie E.L."/>
            <person name="Williams K.H."/>
            <person name="Hubbard S.S."/>
            <person name="Banfield J.F."/>
        </authorList>
    </citation>
    <scope>NUCLEOTIDE SEQUENCE [LARGE SCALE GENOMIC DNA]</scope>
</reference>
<accession>A0A1G2K2N6</accession>
<dbReference type="AlphaFoldDB" id="A0A1G2K2N6"/>
<evidence type="ECO:0000313" key="2">
    <source>
        <dbReference type="Proteomes" id="UP000177152"/>
    </source>
</evidence>
<dbReference type="EMBL" id="MHQC01000054">
    <property type="protein sequence ID" value="OGZ93682.1"/>
    <property type="molecule type" value="Genomic_DNA"/>
</dbReference>
<organism evidence="1 2">
    <name type="scientific">Candidatus Sungbacteria bacterium RIFCSPHIGHO2_01_FULL_47_32</name>
    <dbReference type="NCBI Taxonomy" id="1802264"/>
    <lineage>
        <taxon>Bacteria</taxon>
        <taxon>Candidatus Sungiibacteriota</taxon>
    </lineage>
</organism>
<name>A0A1G2K2N6_9BACT</name>
<dbReference type="Proteomes" id="UP000177152">
    <property type="component" value="Unassembled WGS sequence"/>
</dbReference>
<evidence type="ECO:0000313" key="1">
    <source>
        <dbReference type="EMBL" id="OGZ93682.1"/>
    </source>
</evidence>
<proteinExistence type="predicted"/>
<comment type="caution">
    <text evidence="1">The sequence shown here is derived from an EMBL/GenBank/DDBJ whole genome shotgun (WGS) entry which is preliminary data.</text>
</comment>